<dbReference type="RefSeq" id="WP_127197790.1">
    <property type="nucleotide sequence ID" value="NZ_RZNX01000001.1"/>
</dbReference>
<evidence type="ECO:0000313" key="1">
    <source>
        <dbReference type="EMBL" id="RUT36095.1"/>
    </source>
</evidence>
<dbReference type="InterPro" id="IPR043519">
    <property type="entry name" value="NT_sf"/>
</dbReference>
<organism evidence="1 2">
    <name type="scientific">Paenibacillus zeisoli</name>
    <dbReference type="NCBI Taxonomy" id="2496267"/>
    <lineage>
        <taxon>Bacteria</taxon>
        <taxon>Bacillati</taxon>
        <taxon>Bacillota</taxon>
        <taxon>Bacilli</taxon>
        <taxon>Bacillales</taxon>
        <taxon>Paenibacillaceae</taxon>
        <taxon>Paenibacillus</taxon>
    </lineage>
</organism>
<name>A0A433XPU2_9BACL</name>
<accession>A0A433XPU2</accession>
<proteinExistence type="predicted"/>
<sequence length="204" mass="23243">MEGLRNTHNPELLDALRHLAREWGNSRQRWLVGGSCGLWLQSIALEQAPRDIDVYTDLTGARDLHEILGIRSIDEQVFDESGIYVSLLSHYQMGQYVLELVGGFEIKTEGSHYKVEIEELLSGQAPIVQLETEQLRLMPLSHEFLFNVLRDRPDRYVPIARAICLHTEDHLPLLRDLITRNKWSQKHLDIIASQLSGGGILDGL</sequence>
<dbReference type="Gene3D" id="3.30.460.40">
    <property type="match status" value="1"/>
</dbReference>
<gene>
    <name evidence="1" type="ORF">EJP77_03650</name>
</gene>
<evidence type="ECO:0008006" key="3">
    <source>
        <dbReference type="Google" id="ProtNLM"/>
    </source>
</evidence>
<reference evidence="1 2" key="1">
    <citation type="submission" date="2018-12" db="EMBL/GenBank/DDBJ databases">
        <authorList>
            <person name="Sun L."/>
            <person name="Chen Z."/>
        </authorList>
    </citation>
    <scope>NUCLEOTIDE SEQUENCE [LARGE SCALE GENOMIC DNA]</scope>
    <source>
        <strain evidence="1 2">3-5-3</strain>
    </source>
</reference>
<dbReference type="SUPFAM" id="SSF81301">
    <property type="entry name" value="Nucleotidyltransferase"/>
    <property type="match status" value="1"/>
</dbReference>
<dbReference type="AlphaFoldDB" id="A0A433XPU2"/>
<dbReference type="OrthoDB" id="2678373at2"/>
<keyword evidence="2" id="KW-1185">Reference proteome</keyword>
<dbReference type="Proteomes" id="UP000272464">
    <property type="component" value="Unassembled WGS sequence"/>
</dbReference>
<evidence type="ECO:0000313" key="2">
    <source>
        <dbReference type="Proteomes" id="UP000272464"/>
    </source>
</evidence>
<dbReference type="EMBL" id="RZNX01000001">
    <property type="protein sequence ID" value="RUT36095.1"/>
    <property type="molecule type" value="Genomic_DNA"/>
</dbReference>
<protein>
    <recommendedName>
        <fullName evidence="3">Nucleotidyltransferase family protein</fullName>
    </recommendedName>
</protein>
<comment type="caution">
    <text evidence="1">The sequence shown here is derived from an EMBL/GenBank/DDBJ whole genome shotgun (WGS) entry which is preliminary data.</text>
</comment>